<evidence type="ECO:0000256" key="5">
    <source>
        <dbReference type="ARBA" id="ARBA00023136"/>
    </source>
</evidence>
<dbReference type="EMBL" id="JADGMS010000010">
    <property type="protein sequence ID" value="KAF9674836.1"/>
    <property type="molecule type" value="Genomic_DNA"/>
</dbReference>
<dbReference type="Pfam" id="PF01679">
    <property type="entry name" value="Pmp3"/>
    <property type="match status" value="1"/>
</dbReference>
<keyword evidence="8" id="KW-1185">Reference proteome</keyword>
<sequence length="282" mass="32454">MEQPWPDPFNCRRLLFRPRKSKANRTTPLQLDHYINYARLYLVLEEAMRLYTHVFERGSVALLGLSRDMMSPSSSQTDPIHNQVVETSFKSFQASNVYRDLLKSVNKHIGKEGFKKHFGECIVGPLIFQRQEENKFKNIDRTSCSTCFLVLFGNCAIGNMGKSMYASRPTITLSDAWKIYDRPLFEEKTRLGYFYYGIATGYFALEANWPMLKMLFSGCWAEISITSKSTDHVATWTVEFWICLLLTILGYIPGIIYAIYISPDETQFLFTTASGGLTRVTR</sequence>
<accession>A0A835JTJ5</accession>
<dbReference type="Proteomes" id="UP000657918">
    <property type="component" value="Unassembled WGS sequence"/>
</dbReference>
<evidence type="ECO:0000313" key="7">
    <source>
        <dbReference type="EMBL" id="KAF9674836.1"/>
    </source>
</evidence>
<evidence type="ECO:0000313" key="8">
    <source>
        <dbReference type="Proteomes" id="UP000657918"/>
    </source>
</evidence>
<reference evidence="7 8" key="1">
    <citation type="submission" date="2020-10" db="EMBL/GenBank/DDBJ databases">
        <title>Plant Genome Project.</title>
        <authorList>
            <person name="Zhang R.-G."/>
        </authorList>
    </citation>
    <scope>NUCLEOTIDE SEQUENCE [LARGE SCALE GENOMIC DNA]</scope>
    <source>
        <strain evidence="7">FAFU-HL-1</strain>
        <tissue evidence="7">Leaf</tissue>
    </source>
</reference>
<evidence type="ECO:0000256" key="6">
    <source>
        <dbReference type="SAM" id="Phobius"/>
    </source>
</evidence>
<comment type="similarity">
    <text evidence="2">Belongs to the UPF0057 (PMP3) family.</text>
</comment>
<protein>
    <submittedName>
        <fullName evidence="7">Uncharacterized protein</fullName>
    </submittedName>
</protein>
<organism evidence="7 8">
    <name type="scientific">Salix dunnii</name>
    <dbReference type="NCBI Taxonomy" id="1413687"/>
    <lineage>
        <taxon>Eukaryota</taxon>
        <taxon>Viridiplantae</taxon>
        <taxon>Streptophyta</taxon>
        <taxon>Embryophyta</taxon>
        <taxon>Tracheophyta</taxon>
        <taxon>Spermatophyta</taxon>
        <taxon>Magnoliopsida</taxon>
        <taxon>eudicotyledons</taxon>
        <taxon>Gunneridae</taxon>
        <taxon>Pentapetalae</taxon>
        <taxon>rosids</taxon>
        <taxon>fabids</taxon>
        <taxon>Malpighiales</taxon>
        <taxon>Salicaceae</taxon>
        <taxon>Saliceae</taxon>
        <taxon>Salix</taxon>
    </lineage>
</organism>
<dbReference type="GO" id="GO:0016020">
    <property type="term" value="C:membrane"/>
    <property type="evidence" value="ECO:0007669"/>
    <property type="project" value="UniProtKB-SubCell"/>
</dbReference>
<comment type="subcellular location">
    <subcellularLocation>
        <location evidence="1">Membrane</location>
    </subcellularLocation>
</comment>
<name>A0A835JTJ5_9ROSI</name>
<keyword evidence="3 6" id="KW-0812">Transmembrane</keyword>
<dbReference type="AlphaFoldDB" id="A0A835JTJ5"/>
<keyword evidence="5 6" id="KW-0472">Membrane</keyword>
<evidence type="ECO:0000256" key="3">
    <source>
        <dbReference type="ARBA" id="ARBA00022692"/>
    </source>
</evidence>
<evidence type="ECO:0000256" key="4">
    <source>
        <dbReference type="ARBA" id="ARBA00022989"/>
    </source>
</evidence>
<gene>
    <name evidence="7" type="ORF">SADUNF_Sadunf10G0168300</name>
</gene>
<evidence type="ECO:0000256" key="1">
    <source>
        <dbReference type="ARBA" id="ARBA00004370"/>
    </source>
</evidence>
<feature type="transmembrane region" description="Helical" evidence="6">
    <location>
        <begin position="233"/>
        <end position="260"/>
    </location>
</feature>
<dbReference type="PANTHER" id="PTHR21659:SF119">
    <property type="entry name" value="HYDROPHOBIC PROTEIN OSR8"/>
    <property type="match status" value="1"/>
</dbReference>
<comment type="caution">
    <text evidence="7">The sequence shown here is derived from an EMBL/GenBank/DDBJ whole genome shotgun (WGS) entry which is preliminary data.</text>
</comment>
<proteinExistence type="inferred from homology"/>
<evidence type="ECO:0000256" key="2">
    <source>
        <dbReference type="ARBA" id="ARBA00009530"/>
    </source>
</evidence>
<dbReference type="InterPro" id="IPR000612">
    <property type="entry name" value="PMP3"/>
</dbReference>
<keyword evidence="4 6" id="KW-1133">Transmembrane helix</keyword>
<dbReference type="PANTHER" id="PTHR21659">
    <property type="entry name" value="HYDROPHOBIC PROTEIN RCI2 LOW TEMPERATURE AND SALT RESPONSIVE PROTEIN LTI6 -RELATED"/>
    <property type="match status" value="1"/>
</dbReference>